<dbReference type="InterPro" id="IPR050312">
    <property type="entry name" value="IolE/XylAMocC-like"/>
</dbReference>
<dbReference type="InterPro" id="IPR036237">
    <property type="entry name" value="Xyl_isomerase-like_sf"/>
</dbReference>
<gene>
    <name evidence="2" type="ORF">QO011_007063</name>
</gene>
<feature type="domain" description="Xylose isomerase-like TIM barrel" evidence="1">
    <location>
        <begin position="31"/>
        <end position="292"/>
    </location>
</feature>
<accession>A0ABU0JIA5</accession>
<dbReference type="PANTHER" id="PTHR12110">
    <property type="entry name" value="HYDROXYPYRUVATE ISOMERASE"/>
    <property type="match status" value="1"/>
</dbReference>
<dbReference type="Gene3D" id="3.20.20.150">
    <property type="entry name" value="Divalent-metal-dependent TIM barrel enzymes"/>
    <property type="match status" value="1"/>
</dbReference>
<proteinExistence type="predicted"/>
<dbReference type="GO" id="GO:0050114">
    <property type="term" value="F:myo-inosose-2 dehydratase activity"/>
    <property type="evidence" value="ECO:0007669"/>
    <property type="project" value="UniProtKB-EC"/>
</dbReference>
<keyword evidence="2" id="KW-0456">Lyase</keyword>
<evidence type="ECO:0000313" key="2">
    <source>
        <dbReference type="EMBL" id="MDQ0474024.1"/>
    </source>
</evidence>
<dbReference type="Pfam" id="PF01261">
    <property type="entry name" value="AP_endonuc_2"/>
    <property type="match status" value="1"/>
</dbReference>
<dbReference type="EMBL" id="JAUSVX010000019">
    <property type="protein sequence ID" value="MDQ0474024.1"/>
    <property type="molecule type" value="Genomic_DNA"/>
</dbReference>
<dbReference type="RefSeq" id="WP_307282942.1">
    <property type="nucleotide sequence ID" value="NZ_JAUSVX010000019.1"/>
</dbReference>
<dbReference type="PANTHER" id="PTHR12110:SF41">
    <property type="entry name" value="INOSOSE DEHYDRATASE"/>
    <property type="match status" value="1"/>
</dbReference>
<organism evidence="2 3">
    <name type="scientific">Labrys wisconsinensis</name>
    <dbReference type="NCBI Taxonomy" id="425677"/>
    <lineage>
        <taxon>Bacteria</taxon>
        <taxon>Pseudomonadati</taxon>
        <taxon>Pseudomonadota</taxon>
        <taxon>Alphaproteobacteria</taxon>
        <taxon>Hyphomicrobiales</taxon>
        <taxon>Xanthobacteraceae</taxon>
        <taxon>Labrys</taxon>
    </lineage>
</organism>
<keyword evidence="3" id="KW-1185">Reference proteome</keyword>
<sequence>MPINLANAPVSWGVDYADDPKNPAWDRVMSEIAEAGYRHTELGPYGYYPTEPERLHGEFTRRGLTVAAGFVFQVLHDPAKREDVLDVATRTVALLAAVGGRHLVTIDHISEERMRTAGRADLAQRLDAPRRRHMLDLIERIADMALARGVTPVIHQHAGCYIEFEDEIEAVAAALDPAKVGLCIDTGHMAYAGIDPVAFYRRHASRVKYFHFKDIDRAIHARVVAERVPFLEAVAQKVFCPLGRGVVDWPGLASALRETGFAGAATIEQDIDPTVSLTPIEDARASLAYLRSVGF</sequence>
<evidence type="ECO:0000313" key="3">
    <source>
        <dbReference type="Proteomes" id="UP001242480"/>
    </source>
</evidence>
<comment type="caution">
    <text evidence="2">The sequence shown here is derived from an EMBL/GenBank/DDBJ whole genome shotgun (WGS) entry which is preliminary data.</text>
</comment>
<dbReference type="InterPro" id="IPR013022">
    <property type="entry name" value="Xyl_isomerase-like_TIM-brl"/>
</dbReference>
<dbReference type="EC" id="4.2.1.44" evidence="2"/>
<name>A0ABU0JIA5_9HYPH</name>
<reference evidence="2 3" key="1">
    <citation type="submission" date="2023-07" db="EMBL/GenBank/DDBJ databases">
        <title>Genomic Encyclopedia of Type Strains, Phase IV (KMG-IV): sequencing the most valuable type-strain genomes for metagenomic binning, comparative biology and taxonomic classification.</title>
        <authorList>
            <person name="Goeker M."/>
        </authorList>
    </citation>
    <scope>NUCLEOTIDE SEQUENCE [LARGE SCALE GENOMIC DNA]</scope>
    <source>
        <strain evidence="2 3">DSM 19619</strain>
    </source>
</reference>
<dbReference type="SUPFAM" id="SSF51658">
    <property type="entry name" value="Xylose isomerase-like"/>
    <property type="match status" value="1"/>
</dbReference>
<protein>
    <submittedName>
        <fullName evidence="2">Inosose dehydratase</fullName>
        <ecNumber evidence="2">4.2.1.44</ecNumber>
    </submittedName>
</protein>
<dbReference type="Proteomes" id="UP001242480">
    <property type="component" value="Unassembled WGS sequence"/>
</dbReference>
<evidence type="ECO:0000259" key="1">
    <source>
        <dbReference type="Pfam" id="PF01261"/>
    </source>
</evidence>